<dbReference type="SUPFAM" id="SSF48208">
    <property type="entry name" value="Six-hairpin glycosidases"/>
    <property type="match status" value="1"/>
</dbReference>
<comment type="similarity">
    <text evidence="2">Belongs to the glycosyl hydrolase 76 family.</text>
</comment>
<comment type="catalytic activity">
    <reaction evidence="1">
        <text>Random hydrolysis of (1-&gt;6)-alpha-D-mannosidic linkages in unbranched (1-&gt;6)-mannans.</text>
        <dbReference type="EC" id="3.2.1.101"/>
    </reaction>
</comment>
<dbReference type="GO" id="GO:0009272">
    <property type="term" value="P:fungal-type cell wall biogenesis"/>
    <property type="evidence" value="ECO:0007669"/>
    <property type="project" value="TreeGrafter"/>
</dbReference>
<evidence type="ECO:0000256" key="3">
    <source>
        <dbReference type="ARBA" id="ARBA00012350"/>
    </source>
</evidence>
<dbReference type="EMBL" id="KV454289">
    <property type="protein sequence ID" value="ODQ76852.1"/>
    <property type="molecule type" value="Genomic_DNA"/>
</dbReference>
<evidence type="ECO:0000256" key="1">
    <source>
        <dbReference type="ARBA" id="ARBA00001452"/>
    </source>
</evidence>
<sequence>MAGRWDTSTCNGGLRWQIFESNSGYDYKNTISNAGLFYWRRDSHDTLETLRTLNWQSKYGIG</sequence>
<dbReference type="Gene3D" id="1.50.10.20">
    <property type="match status" value="1"/>
</dbReference>
<dbReference type="Proteomes" id="UP000094385">
    <property type="component" value="Unassembled WGS sequence"/>
</dbReference>
<dbReference type="OrthoDB" id="4187847at2759"/>
<evidence type="ECO:0000256" key="2">
    <source>
        <dbReference type="ARBA" id="ARBA00009699"/>
    </source>
</evidence>
<dbReference type="InterPro" id="IPR005198">
    <property type="entry name" value="Glyco_hydro_76"/>
</dbReference>
<dbReference type="InterPro" id="IPR008928">
    <property type="entry name" value="6-hairpin_glycosidase_sf"/>
</dbReference>
<dbReference type="GO" id="GO:0007117">
    <property type="term" value="P:budding cell bud growth"/>
    <property type="evidence" value="ECO:0007669"/>
    <property type="project" value="TreeGrafter"/>
</dbReference>
<accession>A0A1E3QID5</accession>
<dbReference type="InterPro" id="IPR014480">
    <property type="entry name" value="Mannan-1_6-alpha_mannosidase"/>
</dbReference>
<evidence type="ECO:0000313" key="9">
    <source>
        <dbReference type="Proteomes" id="UP000094385"/>
    </source>
</evidence>
<evidence type="ECO:0000256" key="7">
    <source>
        <dbReference type="ARBA" id="ARBA00023295"/>
    </source>
</evidence>
<evidence type="ECO:0000313" key="8">
    <source>
        <dbReference type="EMBL" id="ODQ76852.1"/>
    </source>
</evidence>
<dbReference type="STRING" id="675824.A0A1E3QID5"/>
<organism evidence="8 9">
    <name type="scientific">Lipomyces starkeyi NRRL Y-11557</name>
    <dbReference type="NCBI Taxonomy" id="675824"/>
    <lineage>
        <taxon>Eukaryota</taxon>
        <taxon>Fungi</taxon>
        <taxon>Dikarya</taxon>
        <taxon>Ascomycota</taxon>
        <taxon>Saccharomycotina</taxon>
        <taxon>Lipomycetes</taxon>
        <taxon>Lipomycetales</taxon>
        <taxon>Lipomycetaceae</taxon>
        <taxon>Lipomyces</taxon>
    </lineage>
</organism>
<proteinExistence type="inferred from homology"/>
<reference evidence="8 9" key="1">
    <citation type="journal article" date="2016" name="Proc. Natl. Acad. Sci. U.S.A.">
        <title>Comparative genomics of biotechnologically important yeasts.</title>
        <authorList>
            <person name="Riley R."/>
            <person name="Haridas S."/>
            <person name="Wolfe K.H."/>
            <person name="Lopes M.R."/>
            <person name="Hittinger C.T."/>
            <person name="Goeker M."/>
            <person name="Salamov A.A."/>
            <person name="Wisecaver J.H."/>
            <person name="Long T.M."/>
            <person name="Calvey C.H."/>
            <person name="Aerts A.L."/>
            <person name="Barry K.W."/>
            <person name="Choi C."/>
            <person name="Clum A."/>
            <person name="Coughlan A.Y."/>
            <person name="Deshpande S."/>
            <person name="Douglass A.P."/>
            <person name="Hanson S.J."/>
            <person name="Klenk H.-P."/>
            <person name="LaButti K.M."/>
            <person name="Lapidus A."/>
            <person name="Lindquist E.A."/>
            <person name="Lipzen A.M."/>
            <person name="Meier-Kolthoff J.P."/>
            <person name="Ohm R.A."/>
            <person name="Otillar R.P."/>
            <person name="Pangilinan J.L."/>
            <person name="Peng Y."/>
            <person name="Rokas A."/>
            <person name="Rosa C.A."/>
            <person name="Scheuner C."/>
            <person name="Sibirny A.A."/>
            <person name="Slot J.C."/>
            <person name="Stielow J.B."/>
            <person name="Sun H."/>
            <person name="Kurtzman C.P."/>
            <person name="Blackwell M."/>
            <person name="Grigoriev I.V."/>
            <person name="Jeffries T.W."/>
        </authorList>
    </citation>
    <scope>NUCLEOTIDE SEQUENCE [LARGE SCALE GENOMIC DNA]</scope>
    <source>
        <strain evidence="8 9">NRRL Y-11557</strain>
    </source>
</reference>
<keyword evidence="9" id="KW-1185">Reference proteome</keyword>
<dbReference type="AlphaFoldDB" id="A0A1E3QID5"/>
<protein>
    <recommendedName>
        <fullName evidence="3">mannan endo-1,6-alpha-mannosidase</fullName>
        <ecNumber evidence="3">3.2.1.101</ecNumber>
    </recommendedName>
</protein>
<keyword evidence="6" id="KW-0325">Glycoprotein</keyword>
<dbReference type="EC" id="3.2.1.101" evidence="3"/>
<dbReference type="PANTHER" id="PTHR12145">
    <property type="entry name" value="MANNAN ENDO-1,6-ALPHA-MANNOSIDASE DCW1"/>
    <property type="match status" value="1"/>
</dbReference>
<name>A0A1E3QID5_LIPST</name>
<evidence type="ECO:0000256" key="5">
    <source>
        <dbReference type="ARBA" id="ARBA00022801"/>
    </source>
</evidence>
<dbReference type="GO" id="GO:0008496">
    <property type="term" value="F:mannan endo-1,6-alpha-mannosidase activity"/>
    <property type="evidence" value="ECO:0007669"/>
    <property type="project" value="UniProtKB-EC"/>
</dbReference>
<dbReference type="PANTHER" id="PTHR12145:SF36">
    <property type="entry name" value="MANNAN ENDO-1,6-ALPHA-MANNOSIDASE DCW1"/>
    <property type="match status" value="1"/>
</dbReference>
<evidence type="ECO:0000256" key="6">
    <source>
        <dbReference type="ARBA" id="ARBA00023180"/>
    </source>
</evidence>
<keyword evidence="5" id="KW-0378">Hydrolase</keyword>
<gene>
    <name evidence="8" type="ORF">LIPSTDRAFT_102095</name>
</gene>
<evidence type="ECO:0000256" key="4">
    <source>
        <dbReference type="ARBA" id="ARBA00022729"/>
    </source>
</evidence>
<keyword evidence="4" id="KW-0732">Signal</keyword>
<dbReference type="Pfam" id="PF03663">
    <property type="entry name" value="Glyco_hydro_76"/>
    <property type="match status" value="1"/>
</dbReference>
<keyword evidence="7" id="KW-0326">Glycosidase</keyword>
<dbReference type="GO" id="GO:0016052">
    <property type="term" value="P:carbohydrate catabolic process"/>
    <property type="evidence" value="ECO:0007669"/>
    <property type="project" value="InterPro"/>
</dbReference>